<feature type="signal peptide" evidence="2">
    <location>
        <begin position="1"/>
        <end position="17"/>
    </location>
</feature>
<keyword evidence="4" id="KW-1185">Reference proteome</keyword>
<keyword evidence="2" id="KW-0732">Signal</keyword>
<proteinExistence type="predicted"/>
<feature type="transmembrane region" description="Helical" evidence="1">
    <location>
        <begin position="41"/>
        <end position="61"/>
    </location>
</feature>
<name>A0AAV2HV49_LYMST</name>
<comment type="caution">
    <text evidence="3">The sequence shown here is derived from an EMBL/GenBank/DDBJ whole genome shotgun (WGS) entry which is preliminary data.</text>
</comment>
<gene>
    <name evidence="3" type="ORF">GSLYS_00011865001</name>
</gene>
<dbReference type="EMBL" id="CAXITT010000282">
    <property type="protein sequence ID" value="CAL1538044.1"/>
    <property type="molecule type" value="Genomic_DNA"/>
</dbReference>
<reference evidence="3 4" key="1">
    <citation type="submission" date="2024-04" db="EMBL/GenBank/DDBJ databases">
        <authorList>
            <consortium name="Genoscope - CEA"/>
            <person name="William W."/>
        </authorList>
    </citation>
    <scope>NUCLEOTIDE SEQUENCE [LARGE SCALE GENOMIC DNA]</scope>
</reference>
<evidence type="ECO:0000313" key="3">
    <source>
        <dbReference type="EMBL" id="CAL1538044.1"/>
    </source>
</evidence>
<protein>
    <submittedName>
        <fullName evidence="3">Uncharacterized protein</fullName>
    </submittedName>
</protein>
<evidence type="ECO:0000256" key="2">
    <source>
        <dbReference type="SAM" id="SignalP"/>
    </source>
</evidence>
<feature type="chain" id="PRO_5043326564" evidence="2">
    <location>
        <begin position="18"/>
        <end position="114"/>
    </location>
</feature>
<dbReference type="AlphaFoldDB" id="A0AAV2HV49"/>
<keyword evidence="1" id="KW-1133">Transmembrane helix</keyword>
<dbReference type="Proteomes" id="UP001497497">
    <property type="component" value="Unassembled WGS sequence"/>
</dbReference>
<keyword evidence="1" id="KW-0472">Membrane</keyword>
<accession>A0AAV2HV49</accession>
<evidence type="ECO:0000256" key="1">
    <source>
        <dbReference type="SAM" id="Phobius"/>
    </source>
</evidence>
<organism evidence="3 4">
    <name type="scientific">Lymnaea stagnalis</name>
    <name type="common">Great pond snail</name>
    <name type="synonym">Helix stagnalis</name>
    <dbReference type="NCBI Taxonomy" id="6523"/>
    <lineage>
        <taxon>Eukaryota</taxon>
        <taxon>Metazoa</taxon>
        <taxon>Spiralia</taxon>
        <taxon>Lophotrochozoa</taxon>
        <taxon>Mollusca</taxon>
        <taxon>Gastropoda</taxon>
        <taxon>Heterobranchia</taxon>
        <taxon>Euthyneura</taxon>
        <taxon>Panpulmonata</taxon>
        <taxon>Hygrophila</taxon>
        <taxon>Lymnaeoidea</taxon>
        <taxon>Lymnaeidae</taxon>
        <taxon>Lymnaea</taxon>
    </lineage>
</organism>
<keyword evidence="1" id="KW-0812">Transmembrane</keyword>
<evidence type="ECO:0000313" key="4">
    <source>
        <dbReference type="Proteomes" id="UP001497497"/>
    </source>
</evidence>
<sequence length="114" mass="12780">MKLLLVVLVIVMALVATEVNKRDQTLSSRVERRERHAAVKFFTMKVILFACVLVLACVIACEGISFIWCFSCATDDILCNANCIGLPNNAFLKKAICPCTFFDPQCLKDCTLWE</sequence>